<dbReference type="GO" id="GO:0032259">
    <property type="term" value="P:methylation"/>
    <property type="evidence" value="ECO:0007669"/>
    <property type="project" value="UniProtKB-KW"/>
</dbReference>
<proteinExistence type="predicted"/>
<dbReference type="eggNOG" id="arCOG00047">
    <property type="taxonomic scope" value="Archaea"/>
</dbReference>
<dbReference type="InterPro" id="IPR000241">
    <property type="entry name" value="RlmKL-like_Mtase"/>
</dbReference>
<dbReference type="Proteomes" id="UP000001137">
    <property type="component" value="Chromosome"/>
</dbReference>
<reference evidence="2 3" key="1">
    <citation type="submission" date="2007-10" db="EMBL/GenBank/DDBJ databases">
        <title>Complete sequence of Caldivirga maquilingensis IC-167.</title>
        <authorList>
            <consortium name="US DOE Joint Genome Institute"/>
            <person name="Copeland A."/>
            <person name="Lucas S."/>
            <person name="Lapidus A."/>
            <person name="Barry K."/>
            <person name="Glavina del Rio T."/>
            <person name="Dalin E."/>
            <person name="Tice H."/>
            <person name="Pitluck S."/>
            <person name="Saunders E."/>
            <person name="Brettin T."/>
            <person name="Bruce D."/>
            <person name="Detter J.C."/>
            <person name="Han C."/>
            <person name="Schmutz J."/>
            <person name="Larimer F."/>
            <person name="Land M."/>
            <person name="Hauser L."/>
            <person name="Kyrpides N."/>
            <person name="Ivanova N."/>
            <person name="Biddle J.F."/>
            <person name="Zhang Z."/>
            <person name="Fitz-Gibbon S.T."/>
            <person name="Lowe T.M."/>
            <person name="Saltikov C."/>
            <person name="House C.H."/>
            <person name="Richardson P."/>
        </authorList>
    </citation>
    <scope>NUCLEOTIDE SEQUENCE [LARGE SCALE GENOMIC DNA]</scope>
    <source>
        <strain evidence="3">ATCC 700844 / DSM 13496 / JCM 10307 / IC-167</strain>
    </source>
</reference>
<dbReference type="GO" id="GO:0008168">
    <property type="term" value="F:methyltransferase activity"/>
    <property type="evidence" value="ECO:0007669"/>
    <property type="project" value="UniProtKB-KW"/>
</dbReference>
<dbReference type="STRING" id="397948.Cmaq_0615"/>
<dbReference type="Pfam" id="PF01170">
    <property type="entry name" value="UPF0020"/>
    <property type="match status" value="1"/>
</dbReference>
<keyword evidence="2" id="KW-0808">Transferase</keyword>
<dbReference type="AlphaFoldDB" id="A8MCF0"/>
<dbReference type="SUPFAM" id="SSF53335">
    <property type="entry name" value="S-adenosyl-L-methionine-dependent methyltransferases"/>
    <property type="match status" value="1"/>
</dbReference>
<sequence>MNGEMEALIKLKRLMGTELACLELRILIKLSGLNSGNVECGDGWAKVNTSSGLEQLLGVINRAALVKEMVVNGVKYKPTLIKTILGSVRKDSPHLNPLHALLMINLTGVIDGPLIDPFAGVGTIPRIAEELGIRAIGCDVKSMSDLVCNALMMPIRPGSIKAVVTDPPFNRVFRTESRLSNLYIRFLESVIELLAKGGSIVMTLPSYLLDVVIDEATSLNLNAYCIGVDHVHGALSRFILCLSKDNG</sequence>
<feature type="domain" description="Ribosomal RNA large subunit methyltransferase K/L-like methyltransferase" evidence="1">
    <location>
        <begin position="149"/>
        <end position="206"/>
    </location>
</feature>
<dbReference type="KEGG" id="cma:Cmaq_0615"/>
<dbReference type="EMBL" id="CP000852">
    <property type="protein sequence ID" value="ABW01456.1"/>
    <property type="molecule type" value="Genomic_DNA"/>
</dbReference>
<name>A8MCF0_CALMQ</name>
<evidence type="ECO:0000259" key="1">
    <source>
        <dbReference type="Pfam" id="PF01170"/>
    </source>
</evidence>
<keyword evidence="2" id="KW-0489">Methyltransferase</keyword>
<dbReference type="Gene3D" id="3.40.50.150">
    <property type="entry name" value="Vaccinia Virus protein VP39"/>
    <property type="match status" value="1"/>
</dbReference>
<gene>
    <name evidence="2" type="ordered locus">Cmaq_0615</name>
</gene>
<organism evidence="2 3">
    <name type="scientific">Caldivirga maquilingensis (strain ATCC 700844 / DSM 13496 / JCM 10307 / IC-167)</name>
    <dbReference type="NCBI Taxonomy" id="397948"/>
    <lineage>
        <taxon>Archaea</taxon>
        <taxon>Thermoproteota</taxon>
        <taxon>Thermoprotei</taxon>
        <taxon>Thermoproteales</taxon>
        <taxon>Thermoproteaceae</taxon>
        <taxon>Caldivirga</taxon>
    </lineage>
</organism>
<dbReference type="HOGENOM" id="CLU_1122580_0_0_2"/>
<keyword evidence="3" id="KW-1185">Reference proteome</keyword>
<protein>
    <submittedName>
        <fullName evidence="2">Putative RNA methylase</fullName>
    </submittedName>
</protein>
<dbReference type="InterPro" id="IPR029063">
    <property type="entry name" value="SAM-dependent_MTases_sf"/>
</dbReference>
<evidence type="ECO:0000313" key="3">
    <source>
        <dbReference type="Proteomes" id="UP000001137"/>
    </source>
</evidence>
<dbReference type="PRINTS" id="PR00507">
    <property type="entry name" value="N12N6MTFRASE"/>
</dbReference>
<accession>A8MCF0</accession>
<evidence type="ECO:0000313" key="2">
    <source>
        <dbReference type="EMBL" id="ABW01456.1"/>
    </source>
</evidence>